<sequence length="200" mass="22346">MVWSFKTHVLPACEVLNIGSTGSIVVQFGTEYSTKYGTEYGTKYVRKLLPTVEIEPLSNSNATGSEPRSVYYYTGSISDYGGEKPRVARLIGSNYRVWSLQVRLLLQSKELWRVMIEGPEESSIKVYSTLGRIGYPPGRYSNPRIGFRGLGENSKETPEKKSSKGKDSKVLEEALQQIYAPVSAMNLASKLREFSSLKLL</sequence>
<dbReference type="AlphaFoldDB" id="A0A1E1M6W4"/>
<keyword evidence="4" id="KW-1185">Reference proteome</keyword>
<dbReference type="EMBL" id="FJVC01000191">
    <property type="protein sequence ID" value="CZT44828.1"/>
    <property type="molecule type" value="Genomic_DNA"/>
</dbReference>
<evidence type="ECO:0000259" key="2">
    <source>
        <dbReference type="Pfam" id="PF13961"/>
    </source>
</evidence>
<feature type="domain" description="DUF4219" evidence="2">
    <location>
        <begin position="92"/>
        <end position="113"/>
    </location>
</feature>
<feature type="region of interest" description="Disordered" evidence="1">
    <location>
        <begin position="146"/>
        <end position="168"/>
    </location>
</feature>
<name>A0A1E1M6W4_RHYSE</name>
<dbReference type="InterPro" id="IPR025314">
    <property type="entry name" value="DUF4219"/>
</dbReference>
<reference evidence="4" key="1">
    <citation type="submission" date="2016-03" db="EMBL/GenBank/DDBJ databases">
        <authorList>
            <person name="Guldener U."/>
        </authorList>
    </citation>
    <scope>NUCLEOTIDE SEQUENCE [LARGE SCALE GENOMIC DNA]</scope>
</reference>
<dbReference type="Proteomes" id="UP000177625">
    <property type="component" value="Unassembled WGS sequence"/>
</dbReference>
<evidence type="ECO:0000313" key="4">
    <source>
        <dbReference type="Proteomes" id="UP000177625"/>
    </source>
</evidence>
<feature type="compositionally biased region" description="Basic and acidic residues" evidence="1">
    <location>
        <begin position="153"/>
        <end position="168"/>
    </location>
</feature>
<protein>
    <recommendedName>
        <fullName evidence="2">DUF4219 domain-containing protein</fullName>
    </recommendedName>
</protein>
<evidence type="ECO:0000313" key="3">
    <source>
        <dbReference type="EMBL" id="CZT44828.1"/>
    </source>
</evidence>
<organism evidence="3 4">
    <name type="scientific">Rhynchosporium secalis</name>
    <name type="common">Barley scald fungus</name>
    <dbReference type="NCBI Taxonomy" id="38038"/>
    <lineage>
        <taxon>Eukaryota</taxon>
        <taxon>Fungi</taxon>
        <taxon>Dikarya</taxon>
        <taxon>Ascomycota</taxon>
        <taxon>Pezizomycotina</taxon>
        <taxon>Leotiomycetes</taxon>
        <taxon>Helotiales</taxon>
        <taxon>Ploettnerulaceae</taxon>
        <taxon>Rhynchosporium</taxon>
    </lineage>
</organism>
<accession>A0A1E1M6W4</accession>
<evidence type="ECO:0000256" key="1">
    <source>
        <dbReference type="SAM" id="MobiDB-lite"/>
    </source>
</evidence>
<proteinExistence type="predicted"/>
<gene>
    <name evidence="3" type="ORF">RSE6_05067</name>
</gene>
<dbReference type="Pfam" id="PF13961">
    <property type="entry name" value="DUF4219"/>
    <property type="match status" value="1"/>
</dbReference>